<comment type="caution">
    <text evidence="2">The sequence shown here is derived from an EMBL/GenBank/DDBJ whole genome shotgun (WGS) entry which is preliminary data.</text>
</comment>
<evidence type="ECO:0000256" key="1">
    <source>
        <dbReference type="SAM" id="Phobius"/>
    </source>
</evidence>
<dbReference type="RefSeq" id="WP_054788818.1">
    <property type="nucleotide sequence ID" value="NZ_JAJUIE010000018.1"/>
</dbReference>
<feature type="transmembrane region" description="Helical" evidence="1">
    <location>
        <begin position="117"/>
        <end position="135"/>
    </location>
</feature>
<keyword evidence="3" id="KW-1185">Reference proteome</keyword>
<dbReference type="AlphaFoldDB" id="A0A317KW87"/>
<keyword evidence="1" id="KW-0472">Membrane</keyword>
<proteinExistence type="predicted"/>
<accession>A0A317KW87</accession>
<organism evidence="2 3">
    <name type="scientific">Gracilibacillus dipsosauri</name>
    <dbReference type="NCBI Taxonomy" id="178340"/>
    <lineage>
        <taxon>Bacteria</taxon>
        <taxon>Bacillati</taxon>
        <taxon>Bacillota</taxon>
        <taxon>Bacilli</taxon>
        <taxon>Bacillales</taxon>
        <taxon>Bacillaceae</taxon>
        <taxon>Gracilibacillus</taxon>
    </lineage>
</organism>
<evidence type="ECO:0000313" key="3">
    <source>
        <dbReference type="Proteomes" id="UP000245624"/>
    </source>
</evidence>
<dbReference type="EMBL" id="QGTD01000013">
    <property type="protein sequence ID" value="PWU67752.1"/>
    <property type="molecule type" value="Genomic_DNA"/>
</dbReference>
<protein>
    <submittedName>
        <fullName evidence="2">Uncharacterized protein</fullName>
    </submittedName>
</protein>
<dbReference type="Proteomes" id="UP000245624">
    <property type="component" value="Unassembled WGS sequence"/>
</dbReference>
<dbReference type="OrthoDB" id="2357153at2"/>
<gene>
    <name evidence="2" type="ORF">DLJ74_14965</name>
</gene>
<name>A0A317KW87_9BACI</name>
<evidence type="ECO:0000313" key="2">
    <source>
        <dbReference type="EMBL" id="PWU67752.1"/>
    </source>
</evidence>
<keyword evidence="1" id="KW-0812">Transmembrane</keyword>
<keyword evidence="1" id="KW-1133">Transmembrane helix</keyword>
<reference evidence="2 3" key="1">
    <citation type="submission" date="2018-05" db="EMBL/GenBank/DDBJ databases">
        <title>Genomic analysis of Gracilibacillus dipsosauri DD1 reveals novel features of a salt-tolerant amylase.</title>
        <authorList>
            <person name="Deutch C.E."/>
            <person name="Yang S."/>
        </authorList>
    </citation>
    <scope>NUCLEOTIDE SEQUENCE [LARGE SCALE GENOMIC DNA]</scope>
    <source>
        <strain evidence="2 3">DD1</strain>
    </source>
</reference>
<sequence length="148" mass="17320">MRKSWIIIFIVFLLQPFLQIKGVNLDYPFIVMDGRIYRVVVEEEVSTDLIGKSVGRVSALIDESDSIKGNASNFYPVGTKYHIIYDTDPRKVLAVADDGKFKKAIYQMDIPFHWSTLVYNFIPFLFLGCLIVLHVRKEKYRKQVRRER</sequence>